<proteinExistence type="predicted"/>
<gene>
    <name evidence="1" type="ORF">TCLT_LOCUS5083</name>
</gene>
<dbReference type="WBParaSite" id="TCLT_0000509401-mRNA-1">
    <property type="protein sequence ID" value="TCLT_0000509401-mRNA-1"/>
    <property type="gene ID" value="TCLT_0000509401"/>
</dbReference>
<sequence>MGDKPNSMPNSDGVSLNISIVKQSSASIEFYDRKAVCWMEMEWKERNEKKGIRKHHGKRIEDFRRVDSFGFRSFNVECDKTWFRKARDKRKPYFRY</sequence>
<organism evidence="3">
    <name type="scientific">Thelazia callipaeda</name>
    <name type="common">Oriental eyeworm</name>
    <name type="synonym">Parasitic nematode</name>
    <dbReference type="NCBI Taxonomy" id="103827"/>
    <lineage>
        <taxon>Eukaryota</taxon>
        <taxon>Metazoa</taxon>
        <taxon>Ecdysozoa</taxon>
        <taxon>Nematoda</taxon>
        <taxon>Chromadorea</taxon>
        <taxon>Rhabditida</taxon>
        <taxon>Spirurina</taxon>
        <taxon>Spiruromorpha</taxon>
        <taxon>Thelazioidea</taxon>
        <taxon>Thelaziidae</taxon>
        <taxon>Thelazia</taxon>
    </lineage>
</organism>
<evidence type="ECO:0000313" key="3">
    <source>
        <dbReference type="WBParaSite" id="TCLT_0000509401-mRNA-1"/>
    </source>
</evidence>
<keyword evidence="2" id="KW-1185">Reference proteome</keyword>
<evidence type="ECO:0000313" key="1">
    <source>
        <dbReference type="EMBL" id="VDN02286.1"/>
    </source>
</evidence>
<dbReference type="AlphaFoldDB" id="A0A0N5CXG9"/>
<reference evidence="3" key="1">
    <citation type="submission" date="2017-02" db="UniProtKB">
        <authorList>
            <consortium name="WormBaseParasite"/>
        </authorList>
    </citation>
    <scope>IDENTIFICATION</scope>
</reference>
<dbReference type="EMBL" id="UYYF01004319">
    <property type="protein sequence ID" value="VDN02286.1"/>
    <property type="molecule type" value="Genomic_DNA"/>
</dbReference>
<protein>
    <submittedName>
        <fullName evidence="3">Transposase</fullName>
    </submittedName>
</protein>
<reference evidence="1 2" key="2">
    <citation type="submission" date="2018-11" db="EMBL/GenBank/DDBJ databases">
        <authorList>
            <consortium name="Pathogen Informatics"/>
        </authorList>
    </citation>
    <scope>NUCLEOTIDE SEQUENCE [LARGE SCALE GENOMIC DNA]</scope>
</reference>
<accession>A0A0N5CXG9</accession>
<evidence type="ECO:0000313" key="2">
    <source>
        <dbReference type="Proteomes" id="UP000276776"/>
    </source>
</evidence>
<name>A0A0N5CXG9_THECL</name>
<dbReference type="Proteomes" id="UP000276776">
    <property type="component" value="Unassembled WGS sequence"/>
</dbReference>